<organism evidence="1 2">
    <name type="scientific">Frankia torreyi</name>
    <dbReference type="NCBI Taxonomy" id="1856"/>
    <lineage>
        <taxon>Bacteria</taxon>
        <taxon>Bacillati</taxon>
        <taxon>Actinomycetota</taxon>
        <taxon>Actinomycetes</taxon>
        <taxon>Frankiales</taxon>
        <taxon>Frankiaceae</taxon>
        <taxon>Frankia</taxon>
    </lineage>
</organism>
<dbReference type="Proteomes" id="UP000032545">
    <property type="component" value="Unassembled WGS sequence"/>
</dbReference>
<protein>
    <submittedName>
        <fullName evidence="1">Uncharacterized protein</fullName>
    </submittedName>
</protein>
<accession>A0A0D8BM49</accession>
<evidence type="ECO:0000313" key="2">
    <source>
        <dbReference type="Proteomes" id="UP000032545"/>
    </source>
</evidence>
<comment type="caution">
    <text evidence="1">The sequence shown here is derived from an EMBL/GenBank/DDBJ whole genome shotgun (WGS) entry which is preliminary data.</text>
</comment>
<reference evidence="2" key="1">
    <citation type="submission" date="2015-02" db="EMBL/GenBank/DDBJ databases">
        <title>Draft Genome of Frankia sp. CpI1-S.</title>
        <authorList>
            <person name="Oshone R.T."/>
            <person name="Ngom M."/>
            <person name="Ghodhbane-Gtari F."/>
            <person name="Gtari M."/>
            <person name="Morris K."/>
            <person name="Thomas K."/>
            <person name="Sen A."/>
            <person name="Tisa L.S."/>
        </authorList>
    </citation>
    <scope>NUCLEOTIDE SEQUENCE [LARGE SCALE GENOMIC DNA]</scope>
    <source>
        <strain evidence="2">CpI1-S</strain>
    </source>
</reference>
<dbReference type="PATRIC" id="fig|1502723.3.peg.478"/>
<keyword evidence="2" id="KW-1185">Reference proteome</keyword>
<proteinExistence type="predicted"/>
<dbReference type="EMBL" id="JYFN01000002">
    <property type="protein sequence ID" value="KJE25298.1"/>
    <property type="molecule type" value="Genomic_DNA"/>
</dbReference>
<dbReference type="OrthoDB" id="4311273at2"/>
<name>A0A0D8BM49_9ACTN</name>
<reference evidence="1 2" key="2">
    <citation type="journal article" date="2016" name="Genome Announc.">
        <title>Permanent Draft Genome Sequences for Two Variants of Frankia sp. Strain CpI1, the First Frankia Strain Isolated from Root Nodules of Comptonia peregrina.</title>
        <authorList>
            <person name="Oshone R."/>
            <person name="Hurst S.G.IV."/>
            <person name="Abebe-Akele F."/>
            <person name="Simpson S."/>
            <person name="Morris K."/>
            <person name="Thomas W.K."/>
            <person name="Tisa L.S."/>
        </authorList>
    </citation>
    <scope>NUCLEOTIDE SEQUENCE [LARGE SCALE GENOMIC DNA]</scope>
    <source>
        <strain evidence="2">CpI1-S</strain>
    </source>
</reference>
<dbReference type="RefSeq" id="WP_044883188.1">
    <property type="nucleotide sequence ID" value="NZ_JYFN01000002.1"/>
</dbReference>
<gene>
    <name evidence="1" type="ORF">FF36_00431</name>
</gene>
<dbReference type="AlphaFoldDB" id="A0A0D8BM49"/>
<evidence type="ECO:0000313" key="1">
    <source>
        <dbReference type="EMBL" id="KJE25298.1"/>
    </source>
</evidence>
<sequence>MTEENFDILLDASRAPGDLPDDVAVLDLPPGCRAVDAADALESLFATDRAVQEVAVGVDGRIVGVATRAYLGGLRARVPRSVGDGDGATLPGASLRYEILRYRCPTCGALRRRIHVDERSAPVCPNGHGVLERQR</sequence>